<dbReference type="EMBL" id="SHKP01000004">
    <property type="protein sequence ID" value="RZU02021.1"/>
    <property type="molecule type" value="Genomic_DNA"/>
</dbReference>
<proteinExistence type="inferred from homology"/>
<gene>
    <name evidence="2" type="ORF">EV670_0039</name>
</gene>
<dbReference type="AlphaFoldDB" id="A0A4Q7VZ00"/>
<keyword evidence="3" id="KW-1185">Reference proteome</keyword>
<reference evidence="2 3" key="1">
    <citation type="submission" date="2019-02" db="EMBL/GenBank/DDBJ databases">
        <title>Genomic Encyclopedia of Type Strains, Phase IV (KMG-IV): sequencing the most valuable type-strain genomes for metagenomic binning, comparative biology and taxonomic classification.</title>
        <authorList>
            <person name="Goeker M."/>
        </authorList>
    </citation>
    <scope>NUCLEOTIDE SEQUENCE [LARGE SCALE GENOMIC DNA]</scope>
    <source>
        <strain evidence="2 3">DSM 19570</strain>
    </source>
</reference>
<comment type="similarity">
    <text evidence="1">Belongs to the bactofilin family.</text>
</comment>
<accession>A0A4Q7VZ00</accession>
<dbReference type="Pfam" id="PF04519">
    <property type="entry name" value="Bactofilin"/>
    <property type="match status" value="1"/>
</dbReference>
<protein>
    <submittedName>
        <fullName evidence="2">Cytoskeletal protein CcmA (Bactofilin family)</fullName>
    </submittedName>
</protein>
<dbReference type="PANTHER" id="PTHR35024">
    <property type="entry name" value="HYPOTHETICAL CYTOSOLIC PROTEIN"/>
    <property type="match status" value="1"/>
</dbReference>
<organism evidence="2 3">
    <name type="scientific">Rivibacter subsaxonicus</name>
    <dbReference type="NCBI Taxonomy" id="457575"/>
    <lineage>
        <taxon>Bacteria</taxon>
        <taxon>Pseudomonadati</taxon>
        <taxon>Pseudomonadota</taxon>
        <taxon>Betaproteobacteria</taxon>
        <taxon>Burkholderiales</taxon>
        <taxon>Rivibacter</taxon>
    </lineage>
</organism>
<evidence type="ECO:0000313" key="3">
    <source>
        <dbReference type="Proteomes" id="UP000293671"/>
    </source>
</evidence>
<dbReference type="Proteomes" id="UP000293671">
    <property type="component" value="Unassembled WGS sequence"/>
</dbReference>
<dbReference type="RefSeq" id="WP_130429813.1">
    <property type="nucleotide sequence ID" value="NZ_SHKP01000004.1"/>
</dbReference>
<evidence type="ECO:0000313" key="2">
    <source>
        <dbReference type="EMBL" id="RZU02021.1"/>
    </source>
</evidence>
<sequence>MFGINRNKQPPIRTLIGEGTVIEGEVRFSDGLRIDGEVLGDVIATGAGRSLLVIGEKASITGRVHAAHVIVNGTVRGPLECEQLLELQPKARIEGDVRYLTLEMHQGAQVHGELRPLDAPVEQEMPALKLASNNG</sequence>
<dbReference type="PANTHER" id="PTHR35024:SF4">
    <property type="entry name" value="POLYMER-FORMING CYTOSKELETAL PROTEIN"/>
    <property type="match status" value="1"/>
</dbReference>
<evidence type="ECO:0000256" key="1">
    <source>
        <dbReference type="ARBA" id="ARBA00044755"/>
    </source>
</evidence>
<name>A0A4Q7VZ00_9BURK</name>
<dbReference type="InterPro" id="IPR007607">
    <property type="entry name" value="BacA/B"/>
</dbReference>
<comment type="caution">
    <text evidence="2">The sequence shown here is derived from an EMBL/GenBank/DDBJ whole genome shotgun (WGS) entry which is preliminary data.</text>
</comment>
<dbReference type="OrthoDB" id="8903691at2"/>